<dbReference type="GO" id="GO:0046872">
    <property type="term" value="F:metal ion binding"/>
    <property type="evidence" value="ECO:0007669"/>
    <property type="project" value="UniProtKB-KW"/>
</dbReference>
<dbReference type="GO" id="GO:0009231">
    <property type="term" value="P:riboflavin biosynthetic process"/>
    <property type="evidence" value="ECO:0007669"/>
    <property type="project" value="TreeGrafter"/>
</dbReference>
<evidence type="ECO:0000256" key="5">
    <source>
        <dbReference type="ARBA" id="ARBA00024029"/>
    </source>
</evidence>
<evidence type="ECO:0000256" key="3">
    <source>
        <dbReference type="ARBA" id="ARBA00022801"/>
    </source>
</evidence>
<dbReference type="InterPro" id="IPR024087">
    <property type="entry name" value="Creatininase-like_sf"/>
</dbReference>
<keyword evidence="3" id="KW-0378">Hydrolase</keyword>
<accession>A0A0P6VQS8</accession>
<proteinExistence type="inferred from homology"/>
<comment type="caution">
    <text evidence="6">The sequence shown here is derived from an EMBL/GenBank/DDBJ whole genome shotgun (WGS) entry which is preliminary data.</text>
</comment>
<reference evidence="6 7" key="1">
    <citation type="submission" date="2015-09" db="EMBL/GenBank/DDBJ databases">
        <authorList>
            <person name="Jackson K.R."/>
            <person name="Lunt B.L."/>
            <person name="Fisher J.N.B."/>
            <person name="Gardner A.V."/>
            <person name="Bailey M.E."/>
            <person name="Deus L.M."/>
            <person name="Earl A.S."/>
            <person name="Gibby P.D."/>
            <person name="Hartmann K.A."/>
            <person name="Liu J.E."/>
            <person name="Manci A.M."/>
            <person name="Nielsen D.A."/>
            <person name="Solomon M.B."/>
            <person name="Breakwell D.P."/>
            <person name="Burnett S.H."/>
            <person name="Grose J.H."/>
        </authorList>
    </citation>
    <scope>NUCLEOTIDE SEQUENCE [LARGE SCALE GENOMIC DNA]</scope>
    <source>
        <strain evidence="6 7">16</strain>
    </source>
</reference>
<gene>
    <name evidence="6" type="ORF">ABB55_19800</name>
</gene>
<dbReference type="SUPFAM" id="SSF102215">
    <property type="entry name" value="Creatininase"/>
    <property type="match status" value="1"/>
</dbReference>
<evidence type="ECO:0000256" key="1">
    <source>
        <dbReference type="ARBA" id="ARBA00001947"/>
    </source>
</evidence>
<dbReference type="PANTHER" id="PTHR35005:SF1">
    <property type="entry name" value="2-AMINO-5-FORMYLAMINO-6-RIBOSYLAMINOPYRIMIDIN-4(3H)-ONE 5'-MONOPHOSPHATE DEFORMYLASE"/>
    <property type="match status" value="1"/>
</dbReference>
<evidence type="ECO:0000256" key="4">
    <source>
        <dbReference type="ARBA" id="ARBA00022833"/>
    </source>
</evidence>
<dbReference type="EMBL" id="LJYW01000001">
    <property type="protein sequence ID" value="KPL54179.1"/>
    <property type="molecule type" value="Genomic_DNA"/>
</dbReference>
<dbReference type="GO" id="GO:0016811">
    <property type="term" value="F:hydrolase activity, acting on carbon-nitrogen (but not peptide) bonds, in linear amides"/>
    <property type="evidence" value="ECO:0007669"/>
    <property type="project" value="TreeGrafter"/>
</dbReference>
<evidence type="ECO:0000313" key="6">
    <source>
        <dbReference type="EMBL" id="KPL54179.1"/>
    </source>
</evidence>
<comment type="similarity">
    <text evidence="5">Belongs to the creatininase superfamily.</text>
</comment>
<name>A0A0P6VQS8_9HYPH</name>
<reference evidence="6 7" key="2">
    <citation type="submission" date="2015-10" db="EMBL/GenBank/DDBJ databases">
        <title>Draft Genome Sequence of Prosthecomicrobium hirschii ATCC 27832.</title>
        <authorList>
            <person name="Daniel J."/>
            <person name="Givan S.A."/>
            <person name="Brun Y.V."/>
            <person name="Brown P.J."/>
        </authorList>
    </citation>
    <scope>NUCLEOTIDE SEQUENCE [LARGE SCALE GENOMIC DNA]</scope>
    <source>
        <strain evidence="6 7">16</strain>
    </source>
</reference>
<dbReference type="STRING" id="665126.ABB55_19800"/>
<dbReference type="Pfam" id="PF02633">
    <property type="entry name" value="Creatininase"/>
    <property type="match status" value="1"/>
</dbReference>
<evidence type="ECO:0000256" key="2">
    <source>
        <dbReference type="ARBA" id="ARBA00022723"/>
    </source>
</evidence>
<sequence length="266" mass="29511">MPPKRYWHELTSFDFRTPDVADWIAVLPVAAIEQHGPHLPVATDMVINEGHVARTLAILPADLPVLFLPTQAIGKSNEHISSPGTLTFTWETVTKAWLEIGDSVARAGVRKLVIINSHGGNVPIIDIVARELRVRHDMLVVGTAWSRFGQPDGLYGEKDRRFGIHGGEIETSIMLALRPDLVKMAEARDFRSNQENFEQEFKHLRAHGLSQFGWKAQDLNPDGTVGDASIATAAKGEASLDHAARTMVELLTDVHRFDPARLWRPA</sequence>
<dbReference type="PANTHER" id="PTHR35005">
    <property type="entry name" value="3-DEHYDRO-SCYLLO-INOSOSE HYDROLASE"/>
    <property type="match status" value="1"/>
</dbReference>
<protein>
    <submittedName>
        <fullName evidence="6">Creatininase</fullName>
    </submittedName>
</protein>
<dbReference type="AlphaFoldDB" id="A0A0P6VQS8"/>
<dbReference type="InterPro" id="IPR003785">
    <property type="entry name" value="Creatininase/forma_Hydrolase"/>
</dbReference>
<organism evidence="6 7">
    <name type="scientific">Prosthecodimorpha hirschii</name>
    <dbReference type="NCBI Taxonomy" id="665126"/>
    <lineage>
        <taxon>Bacteria</taxon>
        <taxon>Pseudomonadati</taxon>
        <taxon>Pseudomonadota</taxon>
        <taxon>Alphaproteobacteria</taxon>
        <taxon>Hyphomicrobiales</taxon>
        <taxon>Ancalomicrobiaceae</taxon>
        <taxon>Prosthecodimorpha</taxon>
    </lineage>
</organism>
<dbReference type="Proteomes" id="UP000048984">
    <property type="component" value="Unassembled WGS sequence"/>
</dbReference>
<evidence type="ECO:0000313" key="7">
    <source>
        <dbReference type="Proteomes" id="UP000048984"/>
    </source>
</evidence>
<keyword evidence="2" id="KW-0479">Metal-binding</keyword>
<dbReference type="Gene3D" id="3.40.50.10310">
    <property type="entry name" value="Creatininase"/>
    <property type="match status" value="1"/>
</dbReference>
<keyword evidence="4" id="KW-0862">Zinc</keyword>
<comment type="cofactor">
    <cofactor evidence="1">
        <name>Zn(2+)</name>
        <dbReference type="ChEBI" id="CHEBI:29105"/>
    </cofactor>
</comment>
<dbReference type="RefSeq" id="WP_054360347.1">
    <property type="nucleotide sequence ID" value="NZ_LJYW01000001.1"/>
</dbReference>
<keyword evidence="7" id="KW-1185">Reference proteome</keyword>